<dbReference type="GO" id="GO:0033958">
    <property type="term" value="F:DNA-deoxyinosine glycosylase activity"/>
    <property type="evidence" value="ECO:0007669"/>
    <property type="project" value="UniProtKB-EC"/>
</dbReference>
<gene>
    <name evidence="2" type="ORF">D3P08_17615</name>
</gene>
<dbReference type="Pfam" id="PF03167">
    <property type="entry name" value="UDG"/>
    <property type="match status" value="1"/>
</dbReference>
<dbReference type="InterPro" id="IPR036895">
    <property type="entry name" value="Uracil-DNA_glycosylase-like_sf"/>
</dbReference>
<organism evidence="2 3">
    <name type="scientific">Paenibacillus nanensis</name>
    <dbReference type="NCBI Taxonomy" id="393251"/>
    <lineage>
        <taxon>Bacteria</taxon>
        <taxon>Bacillati</taxon>
        <taxon>Bacillota</taxon>
        <taxon>Bacilli</taxon>
        <taxon>Bacillales</taxon>
        <taxon>Paenibacillaceae</taxon>
        <taxon>Paenibacillus</taxon>
    </lineage>
</organism>
<protein>
    <submittedName>
        <fullName evidence="2">DNA-deoxyinosine glycosylase</fullName>
        <ecNumber evidence="2">3.2.2.15</ecNumber>
    </submittedName>
</protein>
<dbReference type="NCBIfam" id="TIGR04274">
    <property type="entry name" value="hypoxanDNAglyco"/>
    <property type="match status" value="1"/>
</dbReference>
<dbReference type="InterPro" id="IPR005122">
    <property type="entry name" value="Uracil-DNA_glycosylase-like"/>
</dbReference>
<evidence type="ECO:0000313" key="2">
    <source>
        <dbReference type="EMBL" id="RIX51318.1"/>
    </source>
</evidence>
<dbReference type="SMART" id="SM00986">
    <property type="entry name" value="UDG"/>
    <property type="match status" value="1"/>
</dbReference>
<keyword evidence="2" id="KW-0378">Hydrolase</keyword>
<accession>A0A3A1US10</accession>
<evidence type="ECO:0000313" key="3">
    <source>
        <dbReference type="Proteomes" id="UP000266482"/>
    </source>
</evidence>
<name>A0A3A1US10_9BACL</name>
<keyword evidence="2" id="KW-0326">Glycosidase</keyword>
<dbReference type="AlphaFoldDB" id="A0A3A1US10"/>
<dbReference type="InterPro" id="IPR026353">
    <property type="entry name" value="Hypoxan-DNA_Glyclase"/>
</dbReference>
<keyword evidence="3" id="KW-1185">Reference proteome</keyword>
<sequence>MKGGAHLSRIYSFPPIIDERARVLIAGTAPSVKSLEHGQFYGHPQNFFWRIMYGLFGEKEPGQIEYPAPDPVYENRIAFIQQHGVALWDIIGSCEREGSLDANIKEEIPNDFPGLLAQYPGIRCIAFNGGKAFDTFRKAFGKHPAFAHIAKLKLPSSSPIPTKHMRNLEDRIGAWRVIVPYTEES</sequence>
<dbReference type="Proteomes" id="UP000266482">
    <property type="component" value="Unassembled WGS sequence"/>
</dbReference>
<dbReference type="CDD" id="cd10032">
    <property type="entry name" value="UDG-F6_HDG"/>
    <property type="match status" value="1"/>
</dbReference>
<reference evidence="2 3" key="1">
    <citation type="submission" date="2018-09" db="EMBL/GenBank/DDBJ databases">
        <title>Paenibacillus aracenensis nov. sp. isolated from a cave in southern Spain.</title>
        <authorList>
            <person name="Jurado V."/>
            <person name="Gutierrez-Patricio S."/>
            <person name="Gonzalez-Pimentel J.L."/>
            <person name="Miller A.Z."/>
            <person name="Laiz L."/>
            <person name="Saiz-Jimenez C."/>
        </authorList>
    </citation>
    <scope>NUCLEOTIDE SEQUENCE [LARGE SCALE GENOMIC DNA]</scope>
    <source>
        <strain evidence="2 3">DSM 22867</strain>
    </source>
</reference>
<dbReference type="Gene3D" id="3.40.470.10">
    <property type="entry name" value="Uracil-DNA glycosylase-like domain"/>
    <property type="match status" value="1"/>
</dbReference>
<dbReference type="EC" id="3.2.2.15" evidence="2"/>
<feature type="domain" description="Uracil-DNA glycosylase-like" evidence="1">
    <location>
        <begin position="14"/>
        <end position="176"/>
    </location>
</feature>
<comment type="caution">
    <text evidence="2">The sequence shown here is derived from an EMBL/GenBank/DDBJ whole genome shotgun (WGS) entry which is preliminary data.</text>
</comment>
<dbReference type="EMBL" id="QXQA01000011">
    <property type="protein sequence ID" value="RIX51318.1"/>
    <property type="molecule type" value="Genomic_DNA"/>
</dbReference>
<dbReference type="SMART" id="SM00987">
    <property type="entry name" value="UreE_C"/>
    <property type="match status" value="1"/>
</dbReference>
<proteinExistence type="predicted"/>
<evidence type="ECO:0000259" key="1">
    <source>
        <dbReference type="SMART" id="SM00986"/>
    </source>
</evidence>
<dbReference type="OrthoDB" id="9799921at2"/>
<dbReference type="SUPFAM" id="SSF52141">
    <property type="entry name" value="Uracil-DNA glycosylase-like"/>
    <property type="match status" value="1"/>
</dbReference>